<dbReference type="Pfam" id="PF23082">
    <property type="entry name" value="Myb_DNA-binding_2"/>
    <property type="match status" value="1"/>
</dbReference>
<name>A0ABV2AJG0_9EUKA</name>
<evidence type="ECO:0000259" key="2">
    <source>
        <dbReference type="PROSITE" id="PS50090"/>
    </source>
</evidence>
<keyword evidence="1" id="KW-0175">Coiled coil</keyword>
<gene>
    <name evidence="3" type="ORF">MHBO_001426</name>
</gene>
<dbReference type="PANTHER" id="PTHR43999:SF1">
    <property type="entry name" value="DNAJ HOMOLOG SUBFAMILY C MEMBER 2"/>
    <property type="match status" value="1"/>
</dbReference>
<comment type="caution">
    <text evidence="3">The sequence shown here is derived from an EMBL/GenBank/DDBJ whole genome shotgun (WGS) entry which is preliminary data.</text>
</comment>
<dbReference type="InterPro" id="IPR009057">
    <property type="entry name" value="Homeodomain-like_sf"/>
</dbReference>
<reference evidence="3 4" key="1">
    <citation type="journal article" date="2024" name="BMC Biol.">
        <title>Comparative genomics of Ascetosporea gives new insight into the evolutionary basis for animal parasitism in Rhizaria.</title>
        <authorList>
            <person name="Hiltunen Thoren M."/>
            <person name="Onut-Brannstrom I."/>
            <person name="Alfjorden A."/>
            <person name="Peckova H."/>
            <person name="Swords F."/>
            <person name="Hooper C."/>
            <person name="Holzer A.S."/>
            <person name="Bass D."/>
            <person name="Burki F."/>
        </authorList>
    </citation>
    <scope>NUCLEOTIDE SEQUENCE [LARGE SCALE GENOMIC DNA]</scope>
    <source>
        <strain evidence="3">20-A016</strain>
    </source>
</reference>
<dbReference type="EMBL" id="JBDODL010000346">
    <property type="protein sequence ID" value="MES1919629.1"/>
    <property type="molecule type" value="Genomic_DNA"/>
</dbReference>
<dbReference type="PROSITE" id="PS50090">
    <property type="entry name" value="MYB_LIKE"/>
    <property type="match status" value="1"/>
</dbReference>
<sequence>MARENQAEISKLEKAEAKRIKKLVNDAFKSDPRIELYYKKEAENKKLKKLKKLEKKREREKEEKRIEELQKEARKRDFDKKAKAKELEAIINNKILKLKSDFRKLTELHKINAKMANRIFTKTKSAELQKILDSNCGEYELYLVHSKLITKEIESMSTDWSDDEIVLLTKAFKRHPAGTIDRWGKISRHLEKSGVAKSESDIILKSAKLTGKDNLPRKLRSKSLSRYEEGPKWSSEQHFLLEKGIALTANVKCAKSRWTRIAAMIPRKSPKDCVDEFKRIRTSLLDKPR</sequence>
<feature type="domain" description="Myb-like" evidence="2">
    <location>
        <begin position="232"/>
        <end position="281"/>
    </location>
</feature>
<evidence type="ECO:0000256" key="1">
    <source>
        <dbReference type="SAM" id="Coils"/>
    </source>
</evidence>
<dbReference type="SUPFAM" id="SSF46689">
    <property type="entry name" value="Homeodomain-like"/>
    <property type="match status" value="2"/>
</dbReference>
<organism evidence="3 4">
    <name type="scientific">Bonamia ostreae</name>
    <dbReference type="NCBI Taxonomy" id="126728"/>
    <lineage>
        <taxon>Eukaryota</taxon>
        <taxon>Sar</taxon>
        <taxon>Rhizaria</taxon>
        <taxon>Endomyxa</taxon>
        <taxon>Ascetosporea</taxon>
        <taxon>Haplosporida</taxon>
        <taxon>Bonamia</taxon>
    </lineage>
</organism>
<dbReference type="InterPro" id="IPR044634">
    <property type="entry name" value="Zuotin/DnaJC2"/>
</dbReference>
<dbReference type="Proteomes" id="UP001439008">
    <property type="component" value="Unassembled WGS sequence"/>
</dbReference>
<dbReference type="Gene3D" id="1.10.10.60">
    <property type="entry name" value="Homeodomain-like"/>
    <property type="match status" value="2"/>
</dbReference>
<evidence type="ECO:0000313" key="4">
    <source>
        <dbReference type="Proteomes" id="UP001439008"/>
    </source>
</evidence>
<keyword evidence="4" id="KW-1185">Reference proteome</keyword>
<dbReference type="PANTHER" id="PTHR43999">
    <property type="entry name" value="DNAJ HOMOLOG SUBFAMILY C MEMBER 2"/>
    <property type="match status" value="1"/>
</dbReference>
<evidence type="ECO:0000313" key="3">
    <source>
        <dbReference type="EMBL" id="MES1919629.1"/>
    </source>
</evidence>
<dbReference type="InterPro" id="IPR001005">
    <property type="entry name" value="SANT/Myb"/>
</dbReference>
<proteinExistence type="predicted"/>
<dbReference type="SMART" id="SM00717">
    <property type="entry name" value="SANT"/>
    <property type="match status" value="2"/>
</dbReference>
<feature type="coiled-coil region" evidence="1">
    <location>
        <begin position="39"/>
        <end position="79"/>
    </location>
</feature>
<accession>A0ABV2AJG0</accession>
<dbReference type="CDD" id="cd00167">
    <property type="entry name" value="SANT"/>
    <property type="match status" value="1"/>
</dbReference>
<protein>
    <recommendedName>
        <fullName evidence="2">Myb-like domain-containing protein</fullName>
    </recommendedName>
</protein>